<dbReference type="GO" id="GO:0005829">
    <property type="term" value="C:cytosol"/>
    <property type="evidence" value="ECO:0007669"/>
    <property type="project" value="TreeGrafter"/>
</dbReference>
<dbReference type="UniPathway" id="UPA00070">
    <property type="reaction ID" value="UER00120"/>
</dbReference>
<dbReference type="GO" id="GO:0004590">
    <property type="term" value="F:orotidine-5'-phosphate decarboxylase activity"/>
    <property type="evidence" value="ECO:0007669"/>
    <property type="project" value="UniProtKB-UniRule"/>
</dbReference>
<keyword evidence="4 9" id="KW-0210">Decarboxylase</keyword>
<comment type="similarity">
    <text evidence="8 9">Belongs to the OMP decarboxylase family. Type 1 subfamily.</text>
</comment>
<feature type="domain" description="Orotidine 5'-phosphate decarboxylase" evidence="13">
    <location>
        <begin position="3"/>
        <end position="230"/>
    </location>
</feature>
<feature type="binding site" evidence="9 11">
    <location>
        <position position="214"/>
    </location>
    <ligand>
        <name>substrate</name>
    </ligand>
</feature>
<dbReference type="HAMAP" id="MF_01200_B">
    <property type="entry name" value="OMPdecase_type1_B"/>
    <property type="match status" value="1"/>
</dbReference>
<dbReference type="BioCyc" id="DPIE1322246:BN4_RS16310-MONOMER"/>
<dbReference type="FunFam" id="3.20.20.70:FF:000015">
    <property type="entry name" value="Orotidine 5'-phosphate decarboxylase"/>
    <property type="match status" value="1"/>
</dbReference>
<feature type="binding site" evidence="9">
    <location>
        <begin position="58"/>
        <end position="67"/>
    </location>
    <ligand>
        <name>substrate</name>
    </ligand>
</feature>
<comment type="function">
    <text evidence="1 9">Catalyzes the decarboxylation of orotidine 5'-monophosphate (OMP) to uridine 5'-monophosphate (UMP).</text>
</comment>
<name>M1WUB1_PSEP2</name>
<dbReference type="InterPro" id="IPR018089">
    <property type="entry name" value="OMPdecase_AS"/>
</dbReference>
<evidence type="ECO:0000313" key="15">
    <source>
        <dbReference type="Proteomes" id="UP000011724"/>
    </source>
</evidence>
<evidence type="ECO:0000256" key="11">
    <source>
        <dbReference type="PIRSR" id="PIRSR614732-2"/>
    </source>
</evidence>
<evidence type="ECO:0000256" key="9">
    <source>
        <dbReference type="HAMAP-Rule" id="MF_01200"/>
    </source>
</evidence>
<dbReference type="InterPro" id="IPR014732">
    <property type="entry name" value="OMPdecase"/>
</dbReference>
<accession>M1WUB1</accession>
<evidence type="ECO:0000313" key="14">
    <source>
        <dbReference type="EMBL" id="CCH50477.1"/>
    </source>
</evidence>
<evidence type="ECO:0000256" key="8">
    <source>
        <dbReference type="ARBA" id="ARBA00061012"/>
    </source>
</evidence>
<dbReference type="HOGENOM" id="CLU_067069_1_0_7"/>
<dbReference type="RefSeq" id="WP_015416519.1">
    <property type="nucleotide sequence ID" value="NC_020409.1"/>
</dbReference>
<keyword evidence="6 9" id="KW-0456">Lyase</keyword>
<dbReference type="OrthoDB" id="9806203at2"/>
<sequence length="237" mass="25004">MAELVVALDFKDSEAALNMARQLRGTAKWMKVGLELFTAEGPSVVRGLKGMDFKVFLDLKFFDIPNTVRGAVRSAARLGVDIVSIHALGGERMAQAAMEGSREGASLRSNGPGDPPRVLAITMLTSMAAGDLPVDGAPEPSQMALDLAVKAEQYGLNGVVCSGLEAERIKKACGKDFLCLTPGIRPSGSSSDDQRRVVTPAQAVLNGSDFLVMGRPITNAASPRDVAQAVCEEMLSL</sequence>
<dbReference type="InterPro" id="IPR011060">
    <property type="entry name" value="RibuloseP-bd_barrel"/>
</dbReference>
<dbReference type="SMART" id="SM00934">
    <property type="entry name" value="OMPdecase"/>
    <property type="match status" value="1"/>
</dbReference>
<dbReference type="NCBIfam" id="NF001273">
    <property type="entry name" value="PRK00230.1"/>
    <property type="match status" value="1"/>
</dbReference>
<dbReference type="GO" id="GO:0006207">
    <property type="term" value="P:'de novo' pyrimidine nucleobase biosynthetic process"/>
    <property type="evidence" value="ECO:0007669"/>
    <property type="project" value="InterPro"/>
</dbReference>
<dbReference type="KEGG" id="dpi:BN4_20415"/>
<feature type="binding site" evidence="9 11">
    <location>
        <position position="215"/>
    </location>
    <ligand>
        <name>substrate</name>
    </ligand>
</feature>
<dbReference type="InterPro" id="IPR013785">
    <property type="entry name" value="Aldolase_TIM"/>
</dbReference>
<dbReference type="SUPFAM" id="SSF51366">
    <property type="entry name" value="Ribulose-phoshate binding barrel"/>
    <property type="match status" value="1"/>
</dbReference>
<evidence type="ECO:0000256" key="4">
    <source>
        <dbReference type="ARBA" id="ARBA00022793"/>
    </source>
</evidence>
<feature type="binding site" evidence="9 11">
    <location>
        <position position="185"/>
    </location>
    <ligand>
        <name>substrate</name>
    </ligand>
</feature>
<evidence type="ECO:0000256" key="12">
    <source>
        <dbReference type="RuleBase" id="RU000512"/>
    </source>
</evidence>
<dbReference type="PROSITE" id="PS00156">
    <property type="entry name" value="OMPDECASE"/>
    <property type="match status" value="1"/>
</dbReference>
<keyword evidence="5 9" id="KW-0665">Pyrimidine biosynthesis</keyword>
<dbReference type="eggNOG" id="COG0284">
    <property type="taxonomic scope" value="Bacteria"/>
</dbReference>
<comment type="catalytic activity">
    <reaction evidence="7 9 12">
        <text>orotidine 5'-phosphate + H(+) = UMP + CO2</text>
        <dbReference type="Rhea" id="RHEA:11596"/>
        <dbReference type="ChEBI" id="CHEBI:15378"/>
        <dbReference type="ChEBI" id="CHEBI:16526"/>
        <dbReference type="ChEBI" id="CHEBI:57538"/>
        <dbReference type="ChEBI" id="CHEBI:57865"/>
        <dbReference type="EC" id="4.1.1.23"/>
    </reaction>
</comment>
<evidence type="ECO:0000256" key="3">
    <source>
        <dbReference type="ARBA" id="ARBA00011738"/>
    </source>
</evidence>
<proteinExistence type="inferred from homology"/>
<comment type="pathway">
    <text evidence="2 9 12">Pyrimidine metabolism; UMP biosynthesis via de novo pathway; UMP from orotate: step 2/2.</text>
</comment>
<dbReference type="Gene3D" id="3.20.20.70">
    <property type="entry name" value="Aldolase class I"/>
    <property type="match status" value="1"/>
</dbReference>
<evidence type="ECO:0000259" key="13">
    <source>
        <dbReference type="SMART" id="SM00934"/>
    </source>
</evidence>
<protein>
    <recommendedName>
        <fullName evidence="9">Orotidine 5'-phosphate decarboxylase</fullName>
        <ecNumber evidence="9">4.1.1.23</ecNumber>
    </recommendedName>
    <alternativeName>
        <fullName evidence="9">OMP decarboxylase</fullName>
        <shortName evidence="9">OMPDCase</shortName>
        <shortName evidence="9">OMPdecase</shortName>
    </alternativeName>
</protein>
<evidence type="ECO:0000256" key="2">
    <source>
        <dbReference type="ARBA" id="ARBA00004861"/>
    </source>
</evidence>
<dbReference type="PANTHER" id="PTHR32119">
    <property type="entry name" value="OROTIDINE 5'-PHOSPHATE DECARBOXYLASE"/>
    <property type="match status" value="1"/>
</dbReference>
<dbReference type="NCBIfam" id="TIGR01740">
    <property type="entry name" value="pyrF"/>
    <property type="match status" value="1"/>
</dbReference>
<feature type="binding site" evidence="9 11">
    <location>
        <position position="9"/>
    </location>
    <ligand>
        <name>substrate</name>
    </ligand>
</feature>
<keyword evidence="15" id="KW-1185">Reference proteome</keyword>
<evidence type="ECO:0000256" key="5">
    <source>
        <dbReference type="ARBA" id="ARBA00022975"/>
    </source>
</evidence>
<evidence type="ECO:0000256" key="1">
    <source>
        <dbReference type="ARBA" id="ARBA00002356"/>
    </source>
</evidence>
<evidence type="ECO:0000256" key="7">
    <source>
        <dbReference type="ARBA" id="ARBA00049157"/>
    </source>
</evidence>
<dbReference type="CDD" id="cd04725">
    <property type="entry name" value="OMP_decarboxylase_like"/>
    <property type="match status" value="1"/>
</dbReference>
<dbReference type="STRING" id="1322246.BN4_20415"/>
<dbReference type="Proteomes" id="UP000011724">
    <property type="component" value="Chromosome"/>
</dbReference>
<dbReference type="EMBL" id="FO203427">
    <property type="protein sequence ID" value="CCH50477.1"/>
    <property type="molecule type" value="Genomic_DNA"/>
</dbReference>
<dbReference type="InterPro" id="IPR047596">
    <property type="entry name" value="OMPdecase_bac"/>
</dbReference>
<dbReference type="Pfam" id="PF00215">
    <property type="entry name" value="OMPdecase"/>
    <property type="match status" value="1"/>
</dbReference>
<feature type="active site" description="For OMPdecase activity" evidence="10">
    <location>
        <position position="60"/>
    </location>
</feature>
<dbReference type="InterPro" id="IPR001754">
    <property type="entry name" value="OMPdeCOase_dom"/>
</dbReference>
<evidence type="ECO:0000256" key="6">
    <source>
        <dbReference type="ARBA" id="ARBA00023239"/>
    </source>
</evidence>
<organism evidence="14 15">
    <name type="scientific">Pseudodesulfovibrio piezophilus (strain DSM 21447 / JCM 15486 / C1TLV30)</name>
    <name type="common">Desulfovibrio piezophilus</name>
    <dbReference type="NCBI Taxonomy" id="1322246"/>
    <lineage>
        <taxon>Bacteria</taxon>
        <taxon>Pseudomonadati</taxon>
        <taxon>Thermodesulfobacteriota</taxon>
        <taxon>Desulfovibrionia</taxon>
        <taxon>Desulfovibrionales</taxon>
        <taxon>Desulfovibrionaceae</taxon>
    </lineage>
</organism>
<feature type="binding site" evidence="9 11">
    <location>
        <position position="31"/>
    </location>
    <ligand>
        <name>substrate</name>
    </ligand>
</feature>
<reference evidence="15" key="2">
    <citation type="journal article" date="2013" name="Stand. Genomic Sci.">
        <title>Complete genome sequence of Desulfocapsa sulfexigens, a marine deltaproteobacterium specialized in disproportionating inorganic sulfur compounds.</title>
        <authorList>
            <person name="Finster K.W."/>
            <person name="Kjeldsen K.U."/>
            <person name="Kube M."/>
            <person name="Reinhardt R."/>
            <person name="Mussmann M."/>
            <person name="Amann R."/>
            <person name="Schreiber L."/>
        </authorList>
    </citation>
    <scope>NUCLEOTIDE SEQUENCE [LARGE SCALE GENOMIC DNA]</scope>
    <source>
        <strain evidence="15">DSM 10523 / SB164P1</strain>
    </source>
</reference>
<evidence type="ECO:0000256" key="10">
    <source>
        <dbReference type="PIRSR" id="PIRSR614732-1"/>
    </source>
</evidence>
<gene>
    <name evidence="9 14" type="primary">pyrF</name>
    <name evidence="14" type="ordered locus">BN4_20415</name>
</gene>
<feature type="active site" description="Proton donor" evidence="9">
    <location>
        <position position="60"/>
    </location>
</feature>
<feature type="active site" description="For OMPdecase activity" evidence="10">
    <location>
        <position position="58"/>
    </location>
</feature>
<feature type="binding site" evidence="9 11">
    <location>
        <position position="194"/>
    </location>
    <ligand>
        <name>substrate</name>
    </ligand>
</feature>
<dbReference type="PATRIC" id="fig|879567.3.peg.3515"/>
<dbReference type="PANTHER" id="PTHR32119:SF2">
    <property type="entry name" value="OROTIDINE 5'-PHOSPHATE DECARBOXYLASE"/>
    <property type="match status" value="1"/>
</dbReference>
<dbReference type="GO" id="GO:0044205">
    <property type="term" value="P:'de novo' UMP biosynthetic process"/>
    <property type="evidence" value="ECO:0007669"/>
    <property type="project" value="UniProtKB-UniRule"/>
</dbReference>
<comment type="subunit">
    <text evidence="3 9">Homodimer.</text>
</comment>
<feature type="binding site" evidence="9 11">
    <location>
        <position position="125"/>
    </location>
    <ligand>
        <name>substrate</name>
    </ligand>
</feature>
<dbReference type="EC" id="4.1.1.23" evidence="9"/>
<reference evidence="14 15" key="1">
    <citation type="journal article" date="2013" name="PLoS ONE">
        <title>The first genomic and proteomic characterization of a deep-sea sulfate reducer: insights into the piezophilic lifestyle of Desulfovibrio piezophilus.</title>
        <authorList>
            <person name="Pradel N."/>
            <person name="Ji B."/>
            <person name="Gimenez G."/>
            <person name="Talla E."/>
            <person name="Lenoble P."/>
            <person name="Garel M."/>
            <person name="Tamburini C."/>
            <person name="Fourquet P."/>
            <person name="Lebrun R."/>
            <person name="Bertin P."/>
            <person name="Denis Y."/>
            <person name="Pophillat M."/>
            <person name="Barbe V."/>
            <person name="Ollivier B."/>
            <person name="Dolla A."/>
        </authorList>
    </citation>
    <scope>NUCLEOTIDE SEQUENCE [LARGE SCALE GENOMIC DNA]</scope>
    <source>
        <strain evidence="15">DSM 10523 / SB164P1</strain>
    </source>
</reference>
<feature type="active site" description="For OMPdecase activity" evidence="10">
    <location>
        <position position="63"/>
    </location>
</feature>
<dbReference type="AlphaFoldDB" id="M1WUB1"/>